<evidence type="ECO:0000313" key="2">
    <source>
        <dbReference type="Proteomes" id="UP001432251"/>
    </source>
</evidence>
<organism evidence="1 2">
    <name type="scientific">Streptomyces citrinus</name>
    <dbReference type="NCBI Taxonomy" id="3118173"/>
    <lineage>
        <taxon>Bacteria</taxon>
        <taxon>Bacillati</taxon>
        <taxon>Actinomycetota</taxon>
        <taxon>Actinomycetes</taxon>
        <taxon>Kitasatosporales</taxon>
        <taxon>Streptomycetaceae</taxon>
        <taxon>Streptomyces</taxon>
    </lineage>
</organism>
<dbReference type="EMBL" id="CP146022">
    <property type="protein sequence ID" value="WWQ64381.1"/>
    <property type="molecule type" value="Genomic_DNA"/>
</dbReference>
<dbReference type="Proteomes" id="UP001432251">
    <property type="component" value="Chromosome"/>
</dbReference>
<reference evidence="1" key="1">
    <citation type="journal article" date="2025" name="Int. J. Syst. Evol. Microbiol.">
        <title>Streptomyces citrinus sp. nov., with yellow diffusible pigment.</title>
        <authorList>
            <person name="He Y."/>
            <person name="Yang E."/>
            <person name="Xu J."/>
            <person name="Sun Y."/>
            <person name="Sun L."/>
        </authorList>
    </citation>
    <scope>NUCLEOTIDE SEQUENCE</scope>
    <source>
        <strain evidence="1">Q6</strain>
    </source>
</reference>
<keyword evidence="2" id="KW-1185">Reference proteome</keyword>
<accession>A0ACD5AB14</accession>
<name>A0ACD5AB14_9ACTN</name>
<evidence type="ECO:0000313" key="1">
    <source>
        <dbReference type="EMBL" id="WWQ64381.1"/>
    </source>
</evidence>
<proteinExistence type="predicted"/>
<protein>
    <submittedName>
        <fullName evidence="1">AMP-dependent synthetase/ligase</fullName>
    </submittedName>
</protein>
<gene>
    <name evidence="1" type="ORF">V2W30_14195</name>
</gene>
<sequence length="644" mass="69658">MGVRKDLKRARKRTDLADRAKVELVRDEHGTVREARVAALAAPPHDGGTPADIPFVNAEEVPDAVVLRRKEAGEWRPVTAAAFAREVTAAAKGLIAAGLEPGGGVALMSRTRYEWEVLDFAIWAAGGRTVPIYATSSPEQIEWIARDSGARMLIVETPENAATAETALAALPEPDRPRIWQLDAGAVLELATQGREISDEEVTRRRAALTPDSVATICYTSGTTGKPKGCVLTHGNLHAEAANTVELLHPIFKAITGQVASTLLFLPLAHILGRTIQIACLLARIELGHCASIKPDELRPELRSFRPTFVVGVPYLFEKIHDTGRATAEKIGRGASFDRADRIAVRFAQAHLARFLEAGQGPGFGLRIAAGLYDVLVYRRVRKELGGRLRYAISGGSPLDRDLNLFFYAAGIVIYEGYGLTETTAAATITPPLRPRPGTVGLPVPGTAVRIADDGEVLIKGGIVFGAYWQNKEATDQVLDADGWFTTGDLGALDDEGYLTITGRKKDILVTSGGKNVSPAVLEDRLRSRSPVGQCLVVGDNRSYVAALITLEPESVAHWLSMRKLPADTPLSEVIGDPRMVAAVQKAVDYANQAVSRAESIRRFTLVEGEFTEDNGLLTPSLKIKRRAVMTAYEREIEKLYDGA</sequence>